<dbReference type="RefSeq" id="WP_106589246.1">
    <property type="nucleotide sequence ID" value="NZ_PYAV01000010.1"/>
</dbReference>
<dbReference type="Proteomes" id="UP000242310">
    <property type="component" value="Unassembled WGS sequence"/>
</dbReference>
<comment type="cofactor">
    <cofactor evidence="2">
        <name>Mg(2+)</name>
        <dbReference type="ChEBI" id="CHEBI:18420"/>
    </cofactor>
</comment>
<proteinExistence type="inferred from homology"/>
<dbReference type="InterPro" id="IPR009027">
    <property type="entry name" value="Ribosomal_bL9/RNase_H1_N"/>
</dbReference>
<reference evidence="15 16" key="1">
    <citation type="submission" date="2018-03" db="EMBL/GenBank/DDBJ databases">
        <title>Genomic Encyclopedia of Type Strains, Phase III (KMG-III): the genomes of soil and plant-associated and newly described type strains.</title>
        <authorList>
            <person name="Whitman W."/>
        </authorList>
    </citation>
    <scope>NUCLEOTIDE SEQUENCE [LARGE SCALE GENOMIC DNA]</scope>
    <source>
        <strain evidence="15 16">CGMCC 1.07653</strain>
    </source>
</reference>
<evidence type="ECO:0000256" key="5">
    <source>
        <dbReference type="ARBA" id="ARBA00012180"/>
    </source>
</evidence>
<dbReference type="PANTHER" id="PTHR10642:SF26">
    <property type="entry name" value="RIBONUCLEASE H1"/>
    <property type="match status" value="1"/>
</dbReference>
<dbReference type="PROSITE" id="PS50879">
    <property type="entry name" value="RNASE_H_1"/>
    <property type="match status" value="1"/>
</dbReference>
<gene>
    <name evidence="15" type="ORF">B0H94_11053</name>
</gene>
<evidence type="ECO:0000256" key="10">
    <source>
        <dbReference type="ARBA" id="ARBA00022801"/>
    </source>
</evidence>
<dbReference type="Gene3D" id="3.40.970.10">
    <property type="entry name" value="Ribonuclease H1, N-terminal domain"/>
    <property type="match status" value="1"/>
</dbReference>
<dbReference type="OrthoDB" id="9811552at2"/>
<feature type="binding site" evidence="13">
    <location>
        <position position="198"/>
    </location>
    <ligand>
        <name>Mg(2+)</name>
        <dbReference type="ChEBI" id="CHEBI:18420"/>
        <label>1</label>
    </ligand>
</feature>
<comment type="function">
    <text evidence="3 12">Endonuclease that specifically degrades the RNA of RNA-DNA hybrids.</text>
</comment>
<dbReference type="InterPro" id="IPR037056">
    <property type="entry name" value="RNase_H1_N_sf"/>
</dbReference>
<dbReference type="GO" id="GO:0003676">
    <property type="term" value="F:nucleic acid binding"/>
    <property type="evidence" value="ECO:0007669"/>
    <property type="project" value="UniProtKB-UniRule"/>
</dbReference>
<feature type="binding site" evidence="13">
    <location>
        <position position="114"/>
    </location>
    <ligand>
        <name>Mg(2+)</name>
        <dbReference type="ChEBI" id="CHEBI:18420"/>
        <label>2</label>
    </ligand>
</feature>
<comment type="subcellular location">
    <subcellularLocation>
        <location evidence="12">Cytoplasm</location>
    </subcellularLocation>
</comment>
<accession>A0A2P8HBI0</accession>
<keyword evidence="10 12" id="KW-0378">Hydrolase</keyword>
<keyword evidence="7 12" id="KW-0540">Nuclease</keyword>
<feature type="domain" description="RNase H type-1" evidence="14">
    <location>
        <begin position="67"/>
        <end position="202"/>
    </location>
</feature>
<dbReference type="PIRSF" id="PIRSF037839">
    <property type="entry name" value="Ribonuclease_H"/>
    <property type="match status" value="1"/>
</dbReference>
<feature type="binding site" evidence="13">
    <location>
        <position position="138"/>
    </location>
    <ligand>
        <name>Mg(2+)</name>
        <dbReference type="ChEBI" id="CHEBI:18420"/>
        <label>2</label>
    </ligand>
</feature>
<dbReference type="SUPFAM" id="SSF53098">
    <property type="entry name" value="Ribonuclease H-like"/>
    <property type="match status" value="1"/>
</dbReference>
<evidence type="ECO:0000256" key="9">
    <source>
        <dbReference type="ARBA" id="ARBA00022759"/>
    </source>
</evidence>
<dbReference type="Gene3D" id="3.30.420.10">
    <property type="entry name" value="Ribonuclease H-like superfamily/Ribonuclease H"/>
    <property type="match status" value="1"/>
</dbReference>
<evidence type="ECO:0000256" key="6">
    <source>
        <dbReference type="ARBA" id="ARBA00017721"/>
    </source>
</evidence>
<dbReference type="InterPro" id="IPR012337">
    <property type="entry name" value="RNaseH-like_sf"/>
</dbReference>
<dbReference type="Pfam" id="PF01693">
    <property type="entry name" value="Cauli_VI"/>
    <property type="match status" value="1"/>
</dbReference>
<dbReference type="GO" id="GO:0004523">
    <property type="term" value="F:RNA-DNA hybrid ribonuclease activity"/>
    <property type="evidence" value="ECO:0007669"/>
    <property type="project" value="UniProtKB-UniRule"/>
</dbReference>
<keyword evidence="13" id="KW-0464">Manganese</keyword>
<dbReference type="EC" id="3.1.26.4" evidence="5 12"/>
<keyword evidence="16" id="KW-1185">Reference proteome</keyword>
<dbReference type="PANTHER" id="PTHR10642">
    <property type="entry name" value="RIBONUCLEASE H1"/>
    <property type="match status" value="1"/>
</dbReference>
<name>A0A2P8HBI0_9BACI</name>
<dbReference type="GO" id="GO:0005737">
    <property type="term" value="C:cytoplasm"/>
    <property type="evidence" value="ECO:0007669"/>
    <property type="project" value="UniProtKB-SubCell"/>
</dbReference>
<dbReference type="InterPro" id="IPR050092">
    <property type="entry name" value="RNase_H"/>
</dbReference>
<evidence type="ECO:0000313" key="15">
    <source>
        <dbReference type="EMBL" id="PSL43577.1"/>
    </source>
</evidence>
<evidence type="ECO:0000256" key="1">
    <source>
        <dbReference type="ARBA" id="ARBA00000077"/>
    </source>
</evidence>
<comment type="similarity">
    <text evidence="4 12">Belongs to the RNase H family.</text>
</comment>
<dbReference type="SUPFAM" id="SSF55658">
    <property type="entry name" value="L9 N-domain-like"/>
    <property type="match status" value="1"/>
</dbReference>
<dbReference type="GO" id="GO:0043137">
    <property type="term" value="P:DNA replication, removal of RNA primer"/>
    <property type="evidence" value="ECO:0007669"/>
    <property type="project" value="TreeGrafter"/>
</dbReference>
<evidence type="ECO:0000256" key="4">
    <source>
        <dbReference type="ARBA" id="ARBA00005300"/>
    </source>
</evidence>
<keyword evidence="8 12" id="KW-0479">Metal-binding</keyword>
<dbReference type="GO" id="GO:0046872">
    <property type="term" value="F:metal ion binding"/>
    <property type="evidence" value="ECO:0007669"/>
    <property type="project" value="UniProtKB-KW"/>
</dbReference>
<comment type="catalytic activity">
    <reaction evidence="1 12">
        <text>Endonucleolytic cleavage to 5'-phosphomonoester.</text>
        <dbReference type="EC" id="3.1.26.4"/>
    </reaction>
</comment>
<feature type="binding site" evidence="13">
    <location>
        <position position="76"/>
    </location>
    <ligand>
        <name>Mg(2+)</name>
        <dbReference type="ChEBI" id="CHEBI:18420"/>
        <label>1</label>
    </ligand>
</feature>
<dbReference type="EMBL" id="PYAV01000010">
    <property type="protein sequence ID" value="PSL43577.1"/>
    <property type="molecule type" value="Genomic_DNA"/>
</dbReference>
<evidence type="ECO:0000313" key="16">
    <source>
        <dbReference type="Proteomes" id="UP000242310"/>
    </source>
</evidence>
<comment type="caution">
    <text evidence="15">The sequence shown here is derived from an EMBL/GenBank/DDBJ whole genome shotgun (WGS) entry which is preliminary data.</text>
</comment>
<keyword evidence="9 12" id="KW-0255">Endonuclease</keyword>
<evidence type="ECO:0000256" key="3">
    <source>
        <dbReference type="ARBA" id="ARBA00004065"/>
    </source>
</evidence>
<evidence type="ECO:0000256" key="12">
    <source>
        <dbReference type="PIRNR" id="PIRNR037839"/>
    </source>
</evidence>
<evidence type="ECO:0000256" key="7">
    <source>
        <dbReference type="ARBA" id="ARBA00022722"/>
    </source>
</evidence>
<dbReference type="InterPro" id="IPR017290">
    <property type="entry name" value="RNase_H_bac"/>
</dbReference>
<keyword evidence="11 12" id="KW-0460">Magnesium</keyword>
<evidence type="ECO:0000259" key="14">
    <source>
        <dbReference type="PROSITE" id="PS50879"/>
    </source>
</evidence>
<keyword evidence="12" id="KW-0963">Cytoplasm</keyword>
<sequence>MAKTKYYVVWKGRKPGIYTSWPACEEQVKGYPGAQFKSFQSKAEAEAAYYQTEKQAPAHTGEKNQAGYIEESISVDAGSHGNPGIVEFRGVYTKTGEVVFQSPKIHIGTNNMGEFLAIVEALKWLKEKEEHAWPVYSDSATAMKWVRERKVNSTLKRNADSEDMWQRIDAALQWLKENSWSNPILKWDTKTWGEIKADYDRK</sequence>
<evidence type="ECO:0000256" key="11">
    <source>
        <dbReference type="ARBA" id="ARBA00022842"/>
    </source>
</evidence>
<evidence type="ECO:0000256" key="8">
    <source>
        <dbReference type="ARBA" id="ARBA00022723"/>
    </source>
</evidence>
<organism evidence="15 16">
    <name type="scientific">Salsuginibacillus halophilus</name>
    <dbReference type="NCBI Taxonomy" id="517424"/>
    <lineage>
        <taxon>Bacteria</taxon>
        <taxon>Bacillati</taxon>
        <taxon>Bacillota</taxon>
        <taxon>Bacilli</taxon>
        <taxon>Bacillales</taxon>
        <taxon>Bacillaceae</taxon>
        <taxon>Salsuginibacillus</taxon>
    </lineage>
</organism>
<evidence type="ECO:0000256" key="2">
    <source>
        <dbReference type="ARBA" id="ARBA00001946"/>
    </source>
</evidence>
<protein>
    <recommendedName>
        <fullName evidence="6 12">Ribonuclease H</fullName>
        <ecNumber evidence="5 12">3.1.26.4</ecNumber>
    </recommendedName>
</protein>
<dbReference type="AlphaFoldDB" id="A0A2P8HBI0"/>
<dbReference type="InterPro" id="IPR036397">
    <property type="entry name" value="RNaseH_sf"/>
</dbReference>
<dbReference type="FunFam" id="3.40.970.10:FF:000002">
    <property type="entry name" value="Ribonuclease H"/>
    <property type="match status" value="1"/>
</dbReference>
<dbReference type="InterPro" id="IPR002156">
    <property type="entry name" value="RNaseH_domain"/>
</dbReference>
<dbReference type="InterPro" id="IPR011320">
    <property type="entry name" value="RNase_H1_N"/>
</dbReference>
<evidence type="ECO:0000256" key="13">
    <source>
        <dbReference type="PIRSR" id="PIRSR037839-1"/>
    </source>
</evidence>
<comment type="cofactor">
    <cofactor evidence="13">
        <name>Mn(2+)</name>
        <dbReference type="ChEBI" id="CHEBI:29035"/>
    </cofactor>
    <cofactor evidence="13">
        <name>Mg(2+)</name>
        <dbReference type="ChEBI" id="CHEBI:18420"/>
    </cofactor>
    <text evidence="13">Binds 2 metal ions per subunit. Manganese or magnesium.</text>
</comment>